<evidence type="ECO:0000313" key="3">
    <source>
        <dbReference type="Proteomes" id="UP000231019"/>
    </source>
</evidence>
<feature type="compositionally biased region" description="Pro residues" evidence="1">
    <location>
        <begin position="177"/>
        <end position="193"/>
    </location>
</feature>
<sequence length="428" mass="43401">MTIGYNNNQAALLAGMNPVGYQQAVAAPGYAPYTPSYTLPIQPAPMQPPGMKVDNYESTRDKNAGDFVAGFFTGAGKAIYDMGHGLFFLGKTAGNIVTHPIKSAQWVGGAAIHAVSHPIQTGEAIVTLPFKVANGIVKPYSQAIQQGRYGEALGRLTVDVTVIAASFGNKPAGGGPAPAPGPTPPPPPPPAPTPVADVVSVVDDAAKVVPGGGVTNNVTSQVGDVLLEKLVNVENVAPGATVNINIGNVEIGKTVMSGTINATSGGGGAMKTVGKMVENADEVAKVVSPQTAYEVAQAVETVTPAAEVVTVAAEQSRTVGQIIGGGIDTIIQGPGKVFNAIGDGFNAVGNGIKNIGNVVLHPLDALKGMNPVNTAEWIGNGLRTGADLTAKGLVFAAQNPKQALIIAGAVGRGGKAAEDILMEFDLVR</sequence>
<dbReference type="EMBL" id="PFFQ01000027">
    <property type="protein sequence ID" value="PIW17163.1"/>
    <property type="molecule type" value="Genomic_DNA"/>
</dbReference>
<protein>
    <submittedName>
        <fullName evidence="2">Uncharacterized protein</fullName>
    </submittedName>
</protein>
<accession>A0A2M7G5Q1</accession>
<organism evidence="2 3">
    <name type="scientific">bacterium (Candidatus Blackallbacteria) CG17_big_fil_post_rev_8_21_14_2_50_48_46</name>
    <dbReference type="NCBI Taxonomy" id="2014261"/>
    <lineage>
        <taxon>Bacteria</taxon>
        <taxon>Candidatus Blackallbacteria</taxon>
    </lineage>
</organism>
<evidence type="ECO:0000256" key="1">
    <source>
        <dbReference type="SAM" id="MobiDB-lite"/>
    </source>
</evidence>
<feature type="region of interest" description="Disordered" evidence="1">
    <location>
        <begin position="171"/>
        <end position="194"/>
    </location>
</feature>
<gene>
    <name evidence="2" type="ORF">COW36_09920</name>
</gene>
<proteinExistence type="predicted"/>
<name>A0A2M7G5Q1_9BACT</name>
<reference evidence="2 3" key="1">
    <citation type="submission" date="2017-09" db="EMBL/GenBank/DDBJ databases">
        <title>Depth-based differentiation of microbial function through sediment-hosted aquifers and enrichment of novel symbionts in the deep terrestrial subsurface.</title>
        <authorList>
            <person name="Probst A.J."/>
            <person name="Ladd B."/>
            <person name="Jarett J.K."/>
            <person name="Geller-Mcgrath D.E."/>
            <person name="Sieber C.M."/>
            <person name="Emerson J.B."/>
            <person name="Anantharaman K."/>
            <person name="Thomas B.C."/>
            <person name="Malmstrom R."/>
            <person name="Stieglmeier M."/>
            <person name="Klingl A."/>
            <person name="Woyke T."/>
            <person name="Ryan C.M."/>
            <person name="Banfield J.F."/>
        </authorList>
    </citation>
    <scope>NUCLEOTIDE SEQUENCE [LARGE SCALE GENOMIC DNA]</scope>
    <source>
        <strain evidence="2">CG17_big_fil_post_rev_8_21_14_2_50_48_46</strain>
    </source>
</reference>
<dbReference type="AlphaFoldDB" id="A0A2M7G5Q1"/>
<comment type="caution">
    <text evidence="2">The sequence shown here is derived from an EMBL/GenBank/DDBJ whole genome shotgun (WGS) entry which is preliminary data.</text>
</comment>
<evidence type="ECO:0000313" key="2">
    <source>
        <dbReference type="EMBL" id="PIW17163.1"/>
    </source>
</evidence>
<dbReference type="Proteomes" id="UP000231019">
    <property type="component" value="Unassembled WGS sequence"/>
</dbReference>